<dbReference type="SUPFAM" id="SSF54506">
    <property type="entry name" value="Diaminopimelate epimerase-like"/>
    <property type="match status" value="1"/>
</dbReference>
<dbReference type="Pfam" id="PF02567">
    <property type="entry name" value="PhzC-PhzF"/>
    <property type="match status" value="1"/>
</dbReference>
<dbReference type="RefSeq" id="WP_047916058.1">
    <property type="nucleotide sequence ID" value="NZ_LN774769.1"/>
</dbReference>
<comment type="similarity">
    <text evidence="1">Belongs to the PhzF family.</text>
</comment>
<dbReference type="GO" id="GO:0016853">
    <property type="term" value="F:isomerase activity"/>
    <property type="evidence" value="ECO:0007669"/>
    <property type="project" value="UniProtKB-KW"/>
</dbReference>
<evidence type="ECO:0000313" key="5">
    <source>
        <dbReference type="Proteomes" id="UP000033166"/>
    </source>
</evidence>
<evidence type="ECO:0000256" key="3">
    <source>
        <dbReference type="PIRSR" id="PIRSR016184-1"/>
    </source>
</evidence>
<dbReference type="STRING" id="1364.LP2241_50196"/>
<dbReference type="PANTHER" id="PTHR13774">
    <property type="entry name" value="PHENAZINE BIOSYNTHESIS PROTEIN"/>
    <property type="match status" value="1"/>
</dbReference>
<dbReference type="PANTHER" id="PTHR13774:SF39">
    <property type="entry name" value="BIOSYNTHESIS PROTEIN, PUTATIVE-RELATED"/>
    <property type="match status" value="1"/>
</dbReference>
<gene>
    <name evidence="4" type="primary">phzF</name>
    <name evidence="4" type="ORF">LACPI_1840</name>
</gene>
<keyword evidence="2" id="KW-0413">Isomerase</keyword>
<dbReference type="KEGG" id="lpk:LACPI_1840"/>
<protein>
    <submittedName>
        <fullName evidence="4">Phenazine biosynthesis protein PhzF</fullName>
    </submittedName>
</protein>
<evidence type="ECO:0000256" key="1">
    <source>
        <dbReference type="ARBA" id="ARBA00008270"/>
    </source>
</evidence>
<dbReference type="HOGENOM" id="CLU_048756_0_2_9"/>
<dbReference type="EMBL" id="LN774769">
    <property type="protein sequence ID" value="CEN29040.1"/>
    <property type="molecule type" value="Genomic_DNA"/>
</dbReference>
<reference evidence="5" key="1">
    <citation type="submission" date="2015-01" db="EMBL/GenBank/DDBJ databases">
        <authorList>
            <person name="Andreevskaya M."/>
        </authorList>
    </citation>
    <scope>NUCLEOTIDE SEQUENCE [LARGE SCALE GENOMIC DNA]</scope>
    <source>
        <strain evidence="5">MKFS47</strain>
    </source>
</reference>
<evidence type="ECO:0000256" key="2">
    <source>
        <dbReference type="ARBA" id="ARBA00023235"/>
    </source>
</evidence>
<dbReference type="AlphaFoldDB" id="A0A0D6DZY3"/>
<sequence>MVEVYVVSAFSKGNAGGNKAGIVLDRPDLEKSQKIAIAKTLGYSETAFITQSKQADFCLEYFTPTEEVPLCGHATIATFSLLNKLGKLDKSEYTIATKSGVLKIQITPDGLVFMGQNPPKFYEHLQPKLFAGCFDTAYINEILPIEVVSTGLKDIMLPIKTNQDLMQLVPNFQAIADLSKKQAVVGLHAFTLDTQENSDDSVINCRNFAPLYDIDEESATGTSNCALACYLFKHVEQRDQYVFEQGHCLGSLSRIIVNLSSQDDTITSVSVGGEGYFIEKKSLLID</sequence>
<dbReference type="PIRSF" id="PIRSF016184">
    <property type="entry name" value="PhzC_PhzF"/>
    <property type="match status" value="1"/>
</dbReference>
<dbReference type="Proteomes" id="UP000033166">
    <property type="component" value="Chromosome I"/>
</dbReference>
<organism evidence="4 5">
    <name type="scientific">Pseudolactococcus piscium MKFS47</name>
    <dbReference type="NCBI Taxonomy" id="297352"/>
    <lineage>
        <taxon>Bacteria</taxon>
        <taxon>Bacillati</taxon>
        <taxon>Bacillota</taxon>
        <taxon>Bacilli</taxon>
        <taxon>Lactobacillales</taxon>
        <taxon>Streptococcaceae</taxon>
        <taxon>Pseudolactococcus</taxon>
    </lineage>
</organism>
<name>A0A0D6DZY3_9LACT</name>
<feature type="active site" evidence="3">
    <location>
        <position position="45"/>
    </location>
</feature>
<evidence type="ECO:0000313" key="4">
    <source>
        <dbReference type="EMBL" id="CEN29040.1"/>
    </source>
</evidence>
<dbReference type="GO" id="GO:0005737">
    <property type="term" value="C:cytoplasm"/>
    <property type="evidence" value="ECO:0007669"/>
    <property type="project" value="TreeGrafter"/>
</dbReference>
<dbReference type="InterPro" id="IPR003719">
    <property type="entry name" value="Phenazine_PhzF-like"/>
</dbReference>
<accession>A0A0D6DZY3</accession>
<dbReference type="NCBIfam" id="TIGR00654">
    <property type="entry name" value="PhzF_family"/>
    <property type="match status" value="1"/>
</dbReference>
<proteinExistence type="inferred from homology"/>
<dbReference type="Gene3D" id="3.10.310.10">
    <property type="entry name" value="Diaminopimelate Epimerase, Chain A, domain 1"/>
    <property type="match status" value="2"/>
</dbReference>